<dbReference type="InterPro" id="IPR048469">
    <property type="entry name" value="YchJ-like_M"/>
</dbReference>
<dbReference type="Gene3D" id="3.10.450.50">
    <property type="match status" value="1"/>
</dbReference>
<accession>A0A1H4G486</accession>
<dbReference type="Proteomes" id="UP000198951">
    <property type="component" value="Unassembled WGS sequence"/>
</dbReference>
<dbReference type="RefSeq" id="WP_091093446.1">
    <property type="nucleotide sequence ID" value="NZ_FNRD01000016.1"/>
</dbReference>
<dbReference type="EMBL" id="FNRD01000016">
    <property type="protein sequence ID" value="SEB03522.1"/>
    <property type="molecule type" value="Genomic_DNA"/>
</dbReference>
<dbReference type="AlphaFoldDB" id="A0A1H4G486"/>
<dbReference type="Pfam" id="PF17775">
    <property type="entry name" value="YchJ_M-like"/>
    <property type="match status" value="1"/>
</dbReference>
<gene>
    <name evidence="2" type="ORF">SAMN05443667_11635</name>
</gene>
<evidence type="ECO:0000259" key="1">
    <source>
        <dbReference type="Pfam" id="PF17775"/>
    </source>
</evidence>
<dbReference type="PANTHER" id="PTHR33747:SF1">
    <property type="entry name" value="ADENYLATE CYCLASE-ASSOCIATED CAP C-TERMINAL DOMAIN-CONTAINING PROTEIN"/>
    <property type="match status" value="1"/>
</dbReference>
<reference evidence="3" key="1">
    <citation type="submission" date="2016-10" db="EMBL/GenBank/DDBJ databases">
        <authorList>
            <person name="Varghese N."/>
            <person name="Submissions S."/>
        </authorList>
    </citation>
    <scope>NUCLEOTIDE SEQUENCE [LARGE SCALE GENOMIC DNA]</scope>
    <source>
        <strain evidence="3">DSM 22376</strain>
    </source>
</reference>
<feature type="domain" description="YchJ-like middle NTF2-like" evidence="1">
    <location>
        <begin position="30"/>
        <end position="123"/>
    </location>
</feature>
<name>A0A1H4G486_9FLAO</name>
<dbReference type="STRING" id="150146.SAMN05443667_11635"/>
<protein>
    <submittedName>
        <fullName evidence="2">SEC-C motif-containing protein</fullName>
    </submittedName>
</protein>
<dbReference type="SUPFAM" id="SSF54427">
    <property type="entry name" value="NTF2-like"/>
    <property type="match status" value="1"/>
</dbReference>
<dbReference type="OrthoDB" id="21421at2"/>
<evidence type="ECO:0000313" key="3">
    <source>
        <dbReference type="Proteomes" id="UP000198951"/>
    </source>
</evidence>
<dbReference type="PANTHER" id="PTHR33747">
    <property type="entry name" value="UPF0225 PROTEIN SCO1677"/>
    <property type="match status" value="1"/>
</dbReference>
<keyword evidence="3" id="KW-1185">Reference proteome</keyword>
<dbReference type="InterPro" id="IPR032710">
    <property type="entry name" value="NTF2-like_dom_sf"/>
</dbReference>
<organism evidence="2 3">
    <name type="scientific">Flavobacterium gillisiae</name>
    <dbReference type="NCBI Taxonomy" id="150146"/>
    <lineage>
        <taxon>Bacteria</taxon>
        <taxon>Pseudomonadati</taxon>
        <taxon>Bacteroidota</taxon>
        <taxon>Flavobacteriia</taxon>
        <taxon>Flavobacteriales</taxon>
        <taxon>Flavobacteriaceae</taxon>
        <taxon>Flavobacterium</taxon>
    </lineage>
</organism>
<sequence>MTTLKCYCGSLKEFSQCCEAYIKGIEKAPTAEALMRSRYSAFATQKADYLVATTHFSTRKQHKKEDILEWSQSNKWIKLAVVAATAYTVTFKAFYLDSELQAQIHHEHSTFKLEDGSWFYVDGEFY</sequence>
<evidence type="ECO:0000313" key="2">
    <source>
        <dbReference type="EMBL" id="SEB03522.1"/>
    </source>
</evidence>
<proteinExistence type="predicted"/>